<keyword evidence="3" id="KW-1185">Reference proteome</keyword>
<reference evidence="1" key="2">
    <citation type="submission" date="2017-06" db="EMBL/GenBank/DDBJ databases">
        <title>WGS assembly of Brachypodium distachyon.</title>
        <authorList>
            <consortium name="The International Brachypodium Initiative"/>
            <person name="Lucas S."/>
            <person name="Harmon-Smith M."/>
            <person name="Lail K."/>
            <person name="Tice H."/>
            <person name="Grimwood J."/>
            <person name="Bruce D."/>
            <person name="Barry K."/>
            <person name="Shu S."/>
            <person name="Lindquist E."/>
            <person name="Wang M."/>
            <person name="Pitluck S."/>
            <person name="Vogel J.P."/>
            <person name="Garvin D.F."/>
            <person name="Mockler T.C."/>
            <person name="Schmutz J."/>
            <person name="Rokhsar D."/>
            <person name="Bevan M.W."/>
        </authorList>
    </citation>
    <scope>NUCLEOTIDE SEQUENCE</scope>
    <source>
        <strain evidence="1">Bd21</strain>
    </source>
</reference>
<dbReference type="EnsemblPlants" id="KQK10548">
    <property type="protein sequence ID" value="KQK10548"/>
    <property type="gene ID" value="BRADI_2g54812v3"/>
</dbReference>
<dbReference type="Proteomes" id="UP000008810">
    <property type="component" value="Chromosome 2"/>
</dbReference>
<name>A0A0Q3JDS9_BRADI</name>
<evidence type="ECO:0000313" key="3">
    <source>
        <dbReference type="Proteomes" id="UP000008810"/>
    </source>
</evidence>
<dbReference type="EMBL" id="CM000881">
    <property type="protein sequence ID" value="KQK10548.1"/>
    <property type="molecule type" value="Genomic_DNA"/>
</dbReference>
<reference evidence="2" key="3">
    <citation type="submission" date="2018-08" db="UniProtKB">
        <authorList>
            <consortium name="EnsemblPlants"/>
        </authorList>
    </citation>
    <scope>IDENTIFICATION</scope>
    <source>
        <strain evidence="2">cv. Bd21</strain>
    </source>
</reference>
<proteinExistence type="predicted"/>
<organism evidence="1">
    <name type="scientific">Brachypodium distachyon</name>
    <name type="common">Purple false brome</name>
    <name type="synonym">Trachynia distachya</name>
    <dbReference type="NCBI Taxonomy" id="15368"/>
    <lineage>
        <taxon>Eukaryota</taxon>
        <taxon>Viridiplantae</taxon>
        <taxon>Streptophyta</taxon>
        <taxon>Embryophyta</taxon>
        <taxon>Tracheophyta</taxon>
        <taxon>Spermatophyta</taxon>
        <taxon>Magnoliopsida</taxon>
        <taxon>Liliopsida</taxon>
        <taxon>Poales</taxon>
        <taxon>Poaceae</taxon>
        <taxon>BOP clade</taxon>
        <taxon>Pooideae</taxon>
        <taxon>Stipodae</taxon>
        <taxon>Brachypodieae</taxon>
        <taxon>Brachypodium</taxon>
    </lineage>
</organism>
<protein>
    <submittedName>
        <fullName evidence="1 2">Uncharacterized protein</fullName>
    </submittedName>
</protein>
<gene>
    <name evidence="1" type="ORF">BRADI_2g54812v3</name>
</gene>
<evidence type="ECO:0000313" key="2">
    <source>
        <dbReference type="EnsemblPlants" id="KQK10548"/>
    </source>
</evidence>
<reference evidence="1 2" key="1">
    <citation type="journal article" date="2010" name="Nature">
        <title>Genome sequencing and analysis of the model grass Brachypodium distachyon.</title>
        <authorList>
            <consortium name="International Brachypodium Initiative"/>
        </authorList>
    </citation>
    <scope>NUCLEOTIDE SEQUENCE [LARGE SCALE GENOMIC DNA]</scope>
    <source>
        <strain evidence="1 2">Bd21</strain>
    </source>
</reference>
<dbReference type="AlphaFoldDB" id="A0A0Q3JDS9"/>
<accession>A0A0Q3JDS9</accession>
<sequence>MARKSQSHARWCCCELLWRLFWLRRGSMNYGVLLSIGVFRVCCYDLLSDYVTYQRLRATQYCDVHSVLECLNVSPFSPFHNSCLQFV</sequence>
<evidence type="ECO:0000313" key="1">
    <source>
        <dbReference type="EMBL" id="KQK10548.1"/>
    </source>
</evidence>
<dbReference type="Gramene" id="KQK10548">
    <property type="protein sequence ID" value="KQK10548"/>
    <property type="gene ID" value="BRADI_2g54812v3"/>
</dbReference>
<dbReference type="InParanoid" id="A0A0Q3JDS9"/>